<reference evidence="4" key="2">
    <citation type="submission" date="2015-01" db="EMBL/GenBank/DDBJ databases">
        <title>Evolutionary Origins and Diversification of the Mycorrhizal Mutualists.</title>
        <authorList>
            <consortium name="DOE Joint Genome Institute"/>
            <consortium name="Mycorrhizal Genomics Consortium"/>
            <person name="Kohler A."/>
            <person name="Kuo A."/>
            <person name="Nagy L.G."/>
            <person name="Floudas D."/>
            <person name="Copeland A."/>
            <person name="Barry K.W."/>
            <person name="Cichocki N."/>
            <person name="Veneault-Fourrey C."/>
            <person name="LaButti K."/>
            <person name="Lindquist E.A."/>
            <person name="Lipzen A."/>
            <person name="Lundell T."/>
            <person name="Morin E."/>
            <person name="Murat C."/>
            <person name="Riley R."/>
            <person name="Ohm R."/>
            <person name="Sun H."/>
            <person name="Tunlid A."/>
            <person name="Henrissat B."/>
            <person name="Grigoriev I.V."/>
            <person name="Hibbett D.S."/>
            <person name="Martin F."/>
        </authorList>
    </citation>
    <scope>NUCLEOTIDE SEQUENCE [LARGE SCALE GENOMIC DNA]</scope>
    <source>
        <strain evidence="4">Marx 270</strain>
    </source>
</reference>
<feature type="region of interest" description="Disordered" evidence="1">
    <location>
        <begin position="23"/>
        <end position="51"/>
    </location>
</feature>
<dbReference type="AlphaFoldDB" id="A0A0C3NNS0"/>
<dbReference type="OrthoDB" id="5673at2759"/>
<dbReference type="FunCoup" id="A0A0C3NNS0">
    <property type="interactions" value="56"/>
</dbReference>
<feature type="transmembrane region" description="Helical" evidence="2">
    <location>
        <begin position="83"/>
        <end position="101"/>
    </location>
</feature>
<dbReference type="GO" id="GO:0005789">
    <property type="term" value="C:endoplasmic reticulum membrane"/>
    <property type="evidence" value="ECO:0007669"/>
    <property type="project" value="TreeGrafter"/>
</dbReference>
<name>A0A0C3NNS0_PISTI</name>
<evidence type="ECO:0000256" key="1">
    <source>
        <dbReference type="SAM" id="MobiDB-lite"/>
    </source>
</evidence>
<keyword evidence="2" id="KW-1133">Transmembrane helix</keyword>
<accession>A0A0C3NNS0</accession>
<feature type="compositionally biased region" description="Polar residues" evidence="1">
    <location>
        <begin position="32"/>
        <end position="41"/>
    </location>
</feature>
<evidence type="ECO:0008006" key="5">
    <source>
        <dbReference type="Google" id="ProtNLM"/>
    </source>
</evidence>
<protein>
    <recommendedName>
        <fullName evidence="5">Phosphatidate cytidylyltransferase</fullName>
    </recommendedName>
</protein>
<gene>
    <name evidence="3" type="ORF">M404DRAFT_147512</name>
</gene>
<dbReference type="PANTHER" id="PTHR31303:SF1">
    <property type="entry name" value="CTP-DEPENDENT DIACYLGLYCEROL KINASE 1"/>
    <property type="match status" value="1"/>
</dbReference>
<dbReference type="Proteomes" id="UP000054217">
    <property type="component" value="Unassembled WGS sequence"/>
</dbReference>
<organism evidence="3 4">
    <name type="scientific">Pisolithus tinctorius Marx 270</name>
    <dbReference type="NCBI Taxonomy" id="870435"/>
    <lineage>
        <taxon>Eukaryota</taxon>
        <taxon>Fungi</taxon>
        <taxon>Dikarya</taxon>
        <taxon>Basidiomycota</taxon>
        <taxon>Agaricomycotina</taxon>
        <taxon>Agaricomycetes</taxon>
        <taxon>Agaricomycetidae</taxon>
        <taxon>Boletales</taxon>
        <taxon>Sclerodermatineae</taxon>
        <taxon>Pisolithaceae</taxon>
        <taxon>Pisolithus</taxon>
    </lineage>
</organism>
<evidence type="ECO:0000313" key="3">
    <source>
        <dbReference type="EMBL" id="KIO02530.1"/>
    </source>
</evidence>
<dbReference type="STRING" id="870435.A0A0C3NNS0"/>
<dbReference type="EMBL" id="KN831981">
    <property type="protein sequence ID" value="KIO02530.1"/>
    <property type="molecule type" value="Genomic_DNA"/>
</dbReference>
<dbReference type="InParanoid" id="A0A0C3NNS0"/>
<keyword evidence="2" id="KW-0812">Transmembrane</keyword>
<proteinExistence type="predicted"/>
<feature type="transmembrane region" description="Helical" evidence="2">
    <location>
        <begin position="131"/>
        <end position="160"/>
    </location>
</feature>
<feature type="transmembrane region" description="Helical" evidence="2">
    <location>
        <begin position="195"/>
        <end position="216"/>
    </location>
</feature>
<reference evidence="3 4" key="1">
    <citation type="submission" date="2014-04" db="EMBL/GenBank/DDBJ databases">
        <authorList>
            <consortium name="DOE Joint Genome Institute"/>
            <person name="Kuo A."/>
            <person name="Kohler A."/>
            <person name="Costa M.D."/>
            <person name="Nagy L.G."/>
            <person name="Floudas D."/>
            <person name="Copeland A."/>
            <person name="Barry K.W."/>
            <person name="Cichocki N."/>
            <person name="Veneault-Fourrey C."/>
            <person name="LaButti K."/>
            <person name="Lindquist E.A."/>
            <person name="Lipzen A."/>
            <person name="Lundell T."/>
            <person name="Morin E."/>
            <person name="Murat C."/>
            <person name="Sun H."/>
            <person name="Tunlid A."/>
            <person name="Henrissat B."/>
            <person name="Grigoriev I.V."/>
            <person name="Hibbett D.S."/>
            <person name="Martin F."/>
            <person name="Nordberg H.P."/>
            <person name="Cantor M.N."/>
            <person name="Hua S.X."/>
        </authorList>
    </citation>
    <scope>NUCLEOTIDE SEQUENCE [LARGE SCALE GENOMIC DNA]</scope>
    <source>
        <strain evidence="3 4">Marx 270</strain>
    </source>
</reference>
<dbReference type="GO" id="GO:0004143">
    <property type="term" value="F:ATP-dependent diacylglycerol kinase activity"/>
    <property type="evidence" value="ECO:0007669"/>
    <property type="project" value="InterPro"/>
</dbReference>
<keyword evidence="2" id="KW-0472">Membrane</keyword>
<dbReference type="InterPro" id="IPR037997">
    <property type="entry name" value="Dgk1-like"/>
</dbReference>
<dbReference type="HOGENOM" id="CLU_031477_1_0_1"/>
<feature type="transmembrane region" description="Helical" evidence="2">
    <location>
        <begin position="246"/>
        <end position="266"/>
    </location>
</feature>
<dbReference type="PANTHER" id="PTHR31303">
    <property type="entry name" value="CTP-DEPENDENT DIACYLGLYCEROL KINASE 1"/>
    <property type="match status" value="1"/>
</dbReference>
<dbReference type="GO" id="GO:0006654">
    <property type="term" value="P:phosphatidic acid biosynthetic process"/>
    <property type="evidence" value="ECO:0007669"/>
    <property type="project" value="TreeGrafter"/>
</dbReference>
<keyword evidence="4" id="KW-1185">Reference proteome</keyword>
<feature type="transmembrane region" description="Helical" evidence="2">
    <location>
        <begin position="278"/>
        <end position="302"/>
    </location>
</feature>
<evidence type="ECO:0000256" key="2">
    <source>
        <dbReference type="SAM" id="Phobius"/>
    </source>
</evidence>
<sequence>MGSLSDAPTIDELVEEADAQVVAREAKKQSRARNGSASSNTRNKKQPEKVDNKIDWEIPRKALHSSIGFLTLYLWTSDGSRDYVVMALGSALAVLIPIDILRLRYPSLERAFEKCVGILMRDSEKQASNGVIWYILGVNTVLVTLPLDIAVVSVVILSWADTAASTFGRLYGRFTPRLPARVPILGLPLAPRKSLAGFVAAAITGAAVAVGFWSFLAPLREQRPGLSWTWEGGVGEAFADSSSKMFSGWTGIATIGVVTGLVTAIAEALDLGSIDDNLTLPIITGGCLWGLFKILGWLGGVIS</sequence>
<evidence type="ECO:0000313" key="4">
    <source>
        <dbReference type="Proteomes" id="UP000054217"/>
    </source>
</evidence>